<dbReference type="InterPro" id="IPR020557">
    <property type="entry name" value="Fumarate_lyase_CS"/>
</dbReference>
<comment type="similarity">
    <text evidence="6">Belongs to the lyase 1 family. Argininosuccinate lyase subfamily.</text>
</comment>
<dbReference type="RefSeq" id="WP_386049290.1">
    <property type="nucleotide sequence ID" value="NZ_JBHUIO010000011.1"/>
</dbReference>
<dbReference type="GO" id="GO:0004056">
    <property type="term" value="F:argininosuccinate lyase activity"/>
    <property type="evidence" value="ECO:0007669"/>
    <property type="project" value="UniProtKB-EC"/>
</dbReference>
<comment type="catalytic activity">
    <reaction evidence="6">
        <text>2-(N(omega)-L-arginino)succinate = fumarate + L-arginine</text>
        <dbReference type="Rhea" id="RHEA:24020"/>
        <dbReference type="ChEBI" id="CHEBI:29806"/>
        <dbReference type="ChEBI" id="CHEBI:32682"/>
        <dbReference type="ChEBI" id="CHEBI:57472"/>
        <dbReference type="EC" id="4.3.2.1"/>
    </reaction>
</comment>
<dbReference type="EMBL" id="JBHUIO010000011">
    <property type="protein sequence ID" value="MFD2172004.1"/>
    <property type="molecule type" value="Genomic_DNA"/>
</dbReference>
<dbReference type="EC" id="4.3.2.1" evidence="2 6"/>
<dbReference type="PANTHER" id="PTHR43814:SF1">
    <property type="entry name" value="ARGININOSUCCINATE LYASE"/>
    <property type="match status" value="1"/>
</dbReference>
<comment type="subcellular location">
    <subcellularLocation>
        <location evidence="6">Cytoplasm</location>
    </subcellularLocation>
</comment>
<dbReference type="NCBIfam" id="TIGR00838">
    <property type="entry name" value="argH"/>
    <property type="match status" value="1"/>
</dbReference>
<sequence length="459" mass="51771">MMKLWGGRFTKPTHQLVEEFTASISFDQRLAEQDIRGSLAHVKMLGACGIIPQEDAEKIAAGLLQLKERFEKGELAFSVSDEDVHMNLEKHLIEQIGPVGGKLHTGRSRNDQVALDMHLYLKEETSELILLLNRLVQVLVERAESNLDVIIPGYTHLQRAQPILLAQHFLAYAGMFRRDVERLEDALKRIDMMPLGAGALAGTTFPIDRELVAAELGFSRLYENSLDAVSDRDFILEFLSAASIVMMHLSRFCEELVLWSSTEFGFVELDDAYCTGSSIMPQKKNPDVAELVRGKTGRVYGHLFSMLTVLKGLPLAYNKDLQEDKEPMFDAVDTLKTSLILFAGMIETMQVRRENTERAVRQDFSVATDLADYLVRKQLPFRQAHEVIGKLVLFCIEQGKFLADLTLDEYKSFSELFEADLYVAIDVKNVVEARNSRGGTGTESVKHQLALMHEWLKGQ</sequence>
<dbReference type="Pfam" id="PF00206">
    <property type="entry name" value="Lyase_1"/>
    <property type="match status" value="1"/>
</dbReference>
<evidence type="ECO:0000256" key="4">
    <source>
        <dbReference type="ARBA" id="ARBA00022605"/>
    </source>
</evidence>
<dbReference type="Gene3D" id="1.10.275.10">
    <property type="entry name" value="Fumarase/aspartase (N-terminal domain)"/>
    <property type="match status" value="1"/>
</dbReference>
<dbReference type="InterPro" id="IPR022761">
    <property type="entry name" value="Fumarate_lyase_N"/>
</dbReference>
<accession>A0ABW5A357</accession>
<dbReference type="InterPro" id="IPR029419">
    <property type="entry name" value="Arg_succ_lyase_C"/>
</dbReference>
<dbReference type="InterPro" id="IPR000362">
    <property type="entry name" value="Fumarate_lyase_fam"/>
</dbReference>
<comment type="caution">
    <text evidence="9">The sequence shown here is derived from an EMBL/GenBank/DDBJ whole genome shotgun (WGS) entry which is preliminary data.</text>
</comment>
<evidence type="ECO:0000256" key="6">
    <source>
        <dbReference type="HAMAP-Rule" id="MF_00006"/>
    </source>
</evidence>
<comment type="pathway">
    <text evidence="1 6">Amino-acid biosynthesis; L-arginine biosynthesis; L-arginine from L-ornithine and carbamoyl phosphate: step 3/3.</text>
</comment>
<feature type="domain" description="Fumarate lyase N-terminal" evidence="7">
    <location>
        <begin position="7"/>
        <end position="301"/>
    </location>
</feature>
<evidence type="ECO:0000313" key="9">
    <source>
        <dbReference type="EMBL" id="MFD2172004.1"/>
    </source>
</evidence>
<organism evidence="9 10">
    <name type="scientific">Tumebacillus lipolyticus</name>
    <dbReference type="NCBI Taxonomy" id="1280370"/>
    <lineage>
        <taxon>Bacteria</taxon>
        <taxon>Bacillati</taxon>
        <taxon>Bacillota</taxon>
        <taxon>Bacilli</taxon>
        <taxon>Bacillales</taxon>
        <taxon>Alicyclobacillaceae</taxon>
        <taxon>Tumebacillus</taxon>
    </lineage>
</organism>
<dbReference type="HAMAP" id="MF_00006">
    <property type="entry name" value="Arg_succ_lyase"/>
    <property type="match status" value="1"/>
</dbReference>
<keyword evidence="10" id="KW-1185">Reference proteome</keyword>
<evidence type="ECO:0000256" key="1">
    <source>
        <dbReference type="ARBA" id="ARBA00004941"/>
    </source>
</evidence>
<evidence type="ECO:0000313" key="10">
    <source>
        <dbReference type="Proteomes" id="UP001597343"/>
    </source>
</evidence>
<evidence type="ECO:0000256" key="2">
    <source>
        <dbReference type="ARBA" id="ARBA00012338"/>
    </source>
</evidence>
<evidence type="ECO:0000259" key="8">
    <source>
        <dbReference type="Pfam" id="PF14698"/>
    </source>
</evidence>
<dbReference type="Gene3D" id="1.20.200.10">
    <property type="entry name" value="Fumarase/aspartase (Central domain)"/>
    <property type="match status" value="1"/>
</dbReference>
<keyword evidence="5 6" id="KW-0456">Lyase</keyword>
<dbReference type="InterPro" id="IPR008948">
    <property type="entry name" value="L-Aspartase-like"/>
</dbReference>
<dbReference type="InterPro" id="IPR024083">
    <property type="entry name" value="Fumarase/histidase_N"/>
</dbReference>
<gene>
    <name evidence="6 9" type="primary">argH</name>
    <name evidence="9" type="ORF">ACFSOY_18730</name>
</gene>
<evidence type="ECO:0000256" key="3">
    <source>
        <dbReference type="ARBA" id="ARBA00022571"/>
    </source>
</evidence>
<dbReference type="PRINTS" id="PR00145">
    <property type="entry name" value="ARGSUCLYASE"/>
</dbReference>
<dbReference type="Proteomes" id="UP001597343">
    <property type="component" value="Unassembled WGS sequence"/>
</dbReference>
<feature type="domain" description="Argininosuccinate lyase C-terminal" evidence="8">
    <location>
        <begin position="364"/>
        <end position="432"/>
    </location>
</feature>
<protein>
    <recommendedName>
        <fullName evidence="2 6">Argininosuccinate lyase</fullName>
        <shortName evidence="6">ASAL</shortName>
        <ecNumber evidence="2 6">4.3.2.1</ecNumber>
    </recommendedName>
    <alternativeName>
        <fullName evidence="6">Arginosuccinase</fullName>
    </alternativeName>
</protein>
<dbReference type="PROSITE" id="PS00163">
    <property type="entry name" value="FUMARATE_LYASES"/>
    <property type="match status" value="1"/>
</dbReference>
<dbReference type="Pfam" id="PF14698">
    <property type="entry name" value="ASL_C2"/>
    <property type="match status" value="1"/>
</dbReference>
<keyword evidence="3 6" id="KW-0055">Arginine biosynthesis</keyword>
<dbReference type="Gene3D" id="1.10.40.30">
    <property type="entry name" value="Fumarase/aspartase (C-terminal domain)"/>
    <property type="match status" value="1"/>
</dbReference>
<evidence type="ECO:0000259" key="7">
    <source>
        <dbReference type="Pfam" id="PF00206"/>
    </source>
</evidence>
<evidence type="ECO:0000256" key="5">
    <source>
        <dbReference type="ARBA" id="ARBA00023239"/>
    </source>
</evidence>
<dbReference type="PANTHER" id="PTHR43814">
    <property type="entry name" value="ARGININOSUCCINATE LYASE"/>
    <property type="match status" value="1"/>
</dbReference>
<dbReference type="InterPro" id="IPR009049">
    <property type="entry name" value="Argininosuccinate_lyase"/>
</dbReference>
<dbReference type="PRINTS" id="PR00149">
    <property type="entry name" value="FUMRATELYASE"/>
</dbReference>
<keyword evidence="6" id="KW-0963">Cytoplasm</keyword>
<keyword evidence="4 6" id="KW-0028">Amino-acid biosynthesis</keyword>
<dbReference type="CDD" id="cd01359">
    <property type="entry name" value="Argininosuccinate_lyase"/>
    <property type="match status" value="1"/>
</dbReference>
<proteinExistence type="inferred from homology"/>
<name>A0ABW5A357_9BACL</name>
<dbReference type="SUPFAM" id="SSF48557">
    <property type="entry name" value="L-aspartase-like"/>
    <property type="match status" value="1"/>
</dbReference>
<reference evidence="10" key="1">
    <citation type="journal article" date="2019" name="Int. J. Syst. Evol. Microbiol.">
        <title>The Global Catalogue of Microorganisms (GCM) 10K type strain sequencing project: providing services to taxonomists for standard genome sequencing and annotation.</title>
        <authorList>
            <consortium name="The Broad Institute Genomics Platform"/>
            <consortium name="The Broad Institute Genome Sequencing Center for Infectious Disease"/>
            <person name="Wu L."/>
            <person name="Ma J."/>
        </authorList>
    </citation>
    <scope>NUCLEOTIDE SEQUENCE [LARGE SCALE GENOMIC DNA]</scope>
    <source>
        <strain evidence="10">CGMCC 1.13574</strain>
    </source>
</reference>